<organism evidence="2 3">
    <name type="scientific">Belnapia rosea</name>
    <dbReference type="NCBI Taxonomy" id="938405"/>
    <lineage>
        <taxon>Bacteria</taxon>
        <taxon>Pseudomonadati</taxon>
        <taxon>Pseudomonadota</taxon>
        <taxon>Alphaproteobacteria</taxon>
        <taxon>Acetobacterales</taxon>
        <taxon>Roseomonadaceae</taxon>
        <taxon>Belnapia</taxon>
    </lineage>
</organism>
<evidence type="ECO:0008006" key="4">
    <source>
        <dbReference type="Google" id="ProtNLM"/>
    </source>
</evidence>
<evidence type="ECO:0000256" key="1">
    <source>
        <dbReference type="SAM" id="Phobius"/>
    </source>
</evidence>
<dbReference type="RefSeq" id="WP_090561376.1">
    <property type="nucleotide sequence ID" value="NZ_FMXZ01000002.1"/>
</dbReference>
<evidence type="ECO:0000313" key="3">
    <source>
        <dbReference type="Proteomes" id="UP000198925"/>
    </source>
</evidence>
<keyword evidence="1" id="KW-0812">Transmembrane</keyword>
<dbReference type="AlphaFoldDB" id="A0A1G6ZF70"/>
<keyword evidence="3" id="KW-1185">Reference proteome</keyword>
<keyword evidence="1" id="KW-1133">Transmembrane helix</keyword>
<evidence type="ECO:0000313" key="2">
    <source>
        <dbReference type="EMBL" id="SDE01268.1"/>
    </source>
</evidence>
<dbReference type="STRING" id="938405.SAMN02927895_01217"/>
<dbReference type="EMBL" id="FMZX01000016">
    <property type="protein sequence ID" value="SDE01268.1"/>
    <property type="molecule type" value="Genomic_DNA"/>
</dbReference>
<dbReference type="Proteomes" id="UP000198925">
    <property type="component" value="Unassembled WGS sequence"/>
</dbReference>
<dbReference type="Pfam" id="PF10947">
    <property type="entry name" value="DUF2628"/>
    <property type="match status" value="1"/>
</dbReference>
<protein>
    <recommendedName>
        <fullName evidence="4">DUF2628 domain-containing protein</fullName>
    </recommendedName>
</protein>
<gene>
    <name evidence="2" type="ORF">SAMN04487779_101679</name>
</gene>
<sequence>MRVWTVHLPPSPRPGPEGGLPRLLPEGFAWLAFLLGLPWLLAHRLWLESVIYAGLVALLLALAPAWAVPPAGLALHLLLGFQARDLLRGALARRGWREAHLVAERDADLALARVLEVRPDAHVRGARAA</sequence>
<feature type="transmembrane region" description="Helical" evidence="1">
    <location>
        <begin position="23"/>
        <end position="42"/>
    </location>
</feature>
<feature type="transmembrane region" description="Helical" evidence="1">
    <location>
        <begin position="49"/>
        <end position="67"/>
    </location>
</feature>
<proteinExistence type="predicted"/>
<dbReference type="InterPro" id="IPR024399">
    <property type="entry name" value="DUF2628"/>
</dbReference>
<keyword evidence="1" id="KW-0472">Membrane</keyword>
<reference evidence="2 3" key="1">
    <citation type="submission" date="2016-10" db="EMBL/GenBank/DDBJ databases">
        <authorList>
            <person name="de Groot N.N."/>
        </authorList>
    </citation>
    <scope>NUCLEOTIDE SEQUENCE [LARGE SCALE GENOMIC DNA]</scope>
    <source>
        <strain evidence="2 3">CPCC 100156</strain>
    </source>
</reference>
<name>A0A1G6ZF70_9PROT</name>
<accession>A0A1G6ZF70</accession>